<comment type="caution">
    <text evidence="1">The sequence shown here is derived from an EMBL/GenBank/DDBJ whole genome shotgun (WGS) entry which is preliminary data.</text>
</comment>
<feature type="non-terminal residue" evidence="1">
    <location>
        <position position="1"/>
    </location>
</feature>
<keyword evidence="2" id="KW-1185">Reference proteome</keyword>
<reference evidence="1" key="1">
    <citation type="submission" date="2021-06" db="EMBL/GenBank/DDBJ databases">
        <authorList>
            <person name="Kallberg Y."/>
            <person name="Tangrot J."/>
            <person name="Rosling A."/>
        </authorList>
    </citation>
    <scope>NUCLEOTIDE SEQUENCE</scope>
    <source>
        <strain evidence="1">28 12/20/2015</strain>
    </source>
</reference>
<evidence type="ECO:0000313" key="2">
    <source>
        <dbReference type="Proteomes" id="UP000789366"/>
    </source>
</evidence>
<evidence type="ECO:0000313" key="1">
    <source>
        <dbReference type="EMBL" id="CAG8798071.1"/>
    </source>
</evidence>
<feature type="non-terminal residue" evidence="1">
    <location>
        <position position="44"/>
    </location>
</feature>
<accession>A0ACA9RLX6</accession>
<protein>
    <submittedName>
        <fullName evidence="1">15241_t:CDS:1</fullName>
    </submittedName>
</protein>
<gene>
    <name evidence="1" type="ORF">SPELUC_LOCUS17807</name>
</gene>
<dbReference type="Proteomes" id="UP000789366">
    <property type="component" value="Unassembled WGS sequence"/>
</dbReference>
<organism evidence="1 2">
    <name type="scientific">Cetraspora pellucida</name>
    <dbReference type="NCBI Taxonomy" id="1433469"/>
    <lineage>
        <taxon>Eukaryota</taxon>
        <taxon>Fungi</taxon>
        <taxon>Fungi incertae sedis</taxon>
        <taxon>Mucoromycota</taxon>
        <taxon>Glomeromycotina</taxon>
        <taxon>Glomeromycetes</taxon>
        <taxon>Diversisporales</taxon>
        <taxon>Gigasporaceae</taxon>
        <taxon>Cetraspora</taxon>
    </lineage>
</organism>
<proteinExistence type="predicted"/>
<name>A0ACA9RLX6_9GLOM</name>
<dbReference type="EMBL" id="CAJVPW010076574">
    <property type="protein sequence ID" value="CAG8798071.1"/>
    <property type="molecule type" value="Genomic_DNA"/>
</dbReference>
<sequence length="44" mass="5053">YLYKICDYSDEMHTEDFLANKINEVLDSIGIDHFSAIVSNNEAN</sequence>